<accession>A0A381VCU6</accession>
<name>A0A381VCU6_9ZZZZ</name>
<organism evidence="1">
    <name type="scientific">marine metagenome</name>
    <dbReference type="NCBI Taxonomy" id="408172"/>
    <lineage>
        <taxon>unclassified sequences</taxon>
        <taxon>metagenomes</taxon>
        <taxon>ecological metagenomes</taxon>
    </lineage>
</organism>
<evidence type="ECO:0000313" key="1">
    <source>
        <dbReference type="EMBL" id="SVA37447.1"/>
    </source>
</evidence>
<dbReference type="EMBL" id="UINC01008313">
    <property type="protein sequence ID" value="SVA37447.1"/>
    <property type="molecule type" value="Genomic_DNA"/>
</dbReference>
<proteinExistence type="predicted"/>
<gene>
    <name evidence="1" type="ORF">METZ01_LOCUS90301</name>
</gene>
<dbReference type="AlphaFoldDB" id="A0A381VCU6"/>
<sequence length="578" mass="63700">MMKHYNKMKKFIILLMGLCLLFGQQGEYVRKSISSLESIWFKPGSLSGLEFDSKTFEKFIDFYVEVDRFDYNVLPGNLIQDFRREAKSIDSVSADALSKVLESTVTNKIVGILNDPTVIKKRGEALKDESAFQSFAVTKAKSFGLTIDELKTLMNSAYIYLPFISSVTKESDGADYLSITLEGGIIWWQMKTASDGNTSVEQVFSATTTGRSGINPSAKNLNTEELLYNKFVFGSEKWSTTPEQYCQNDAMLAFCKNLGAKTKEIDAFKLSAQIVEADGRKYGFPLGFAEGVHLDDGFHIVEFEEDAEGNEIAVRKGFARVLKTGDNREDRNNYTYAKQLIGRRVSEGSVVMEHPRLGMQVRLNFGLVTGSSIKPEHTSLSPAGISGDVLAEEATIQANGNLLLSYNLAPIIGIRQTFTDMDIGFSVPLADYGETVPSTPAFVFSPYLGLTKKFGGRMYASATLGAGIDVLTIDGTYNYYSTDYDYTLAIMAYGFKAGGEAGMMLTPDLSLTASANFKLGLPPMAGTLTWNDTDYEINNLSAYEDLNMGGFTITIGVSYELGELPINIFGFLDPFKKH</sequence>
<protein>
    <submittedName>
        <fullName evidence="1">Uncharacterized protein</fullName>
    </submittedName>
</protein>
<reference evidence="1" key="1">
    <citation type="submission" date="2018-05" db="EMBL/GenBank/DDBJ databases">
        <authorList>
            <person name="Lanie J.A."/>
            <person name="Ng W.-L."/>
            <person name="Kazmierczak K.M."/>
            <person name="Andrzejewski T.M."/>
            <person name="Davidsen T.M."/>
            <person name="Wayne K.J."/>
            <person name="Tettelin H."/>
            <person name="Glass J.I."/>
            <person name="Rusch D."/>
            <person name="Podicherti R."/>
            <person name="Tsui H.-C.T."/>
            <person name="Winkler M.E."/>
        </authorList>
    </citation>
    <scope>NUCLEOTIDE SEQUENCE</scope>
</reference>